<feature type="transmembrane region" description="Helical" evidence="1">
    <location>
        <begin position="170"/>
        <end position="195"/>
    </location>
</feature>
<keyword evidence="1" id="KW-0812">Transmembrane</keyword>
<feature type="transmembrane region" description="Helical" evidence="1">
    <location>
        <begin position="86"/>
        <end position="108"/>
    </location>
</feature>
<organism evidence="2">
    <name type="scientific">Culex pipiens</name>
    <name type="common">House mosquito</name>
    <dbReference type="NCBI Taxonomy" id="7175"/>
    <lineage>
        <taxon>Eukaryota</taxon>
        <taxon>Metazoa</taxon>
        <taxon>Ecdysozoa</taxon>
        <taxon>Arthropoda</taxon>
        <taxon>Hexapoda</taxon>
        <taxon>Insecta</taxon>
        <taxon>Pterygota</taxon>
        <taxon>Neoptera</taxon>
        <taxon>Endopterygota</taxon>
        <taxon>Diptera</taxon>
        <taxon>Nematocera</taxon>
        <taxon>Culicoidea</taxon>
        <taxon>Culicidae</taxon>
        <taxon>Culicinae</taxon>
        <taxon>Culicini</taxon>
        <taxon>Culex</taxon>
        <taxon>Culex</taxon>
    </lineage>
</organism>
<feature type="transmembrane region" description="Helical" evidence="1">
    <location>
        <begin position="128"/>
        <end position="158"/>
    </location>
</feature>
<dbReference type="EMBL" id="HBUE01335511">
    <property type="protein sequence ID" value="CAG6595662.1"/>
    <property type="molecule type" value="Transcribed_RNA"/>
</dbReference>
<feature type="transmembrane region" description="Helical" evidence="1">
    <location>
        <begin position="201"/>
        <end position="230"/>
    </location>
</feature>
<evidence type="ECO:0000313" key="2">
    <source>
        <dbReference type="EMBL" id="CAG6595662.1"/>
    </source>
</evidence>
<evidence type="ECO:0000256" key="1">
    <source>
        <dbReference type="SAM" id="Phobius"/>
    </source>
</evidence>
<dbReference type="AlphaFoldDB" id="A0A8D8KY13"/>
<feature type="transmembrane region" description="Helical" evidence="1">
    <location>
        <begin position="37"/>
        <end position="65"/>
    </location>
</feature>
<protein>
    <submittedName>
        <fullName evidence="2">(northern house mosquito) hypothetical protein</fullName>
    </submittedName>
</protein>
<keyword evidence="1" id="KW-1133">Transmembrane helix</keyword>
<proteinExistence type="predicted"/>
<reference evidence="2" key="1">
    <citation type="submission" date="2021-05" db="EMBL/GenBank/DDBJ databases">
        <authorList>
            <person name="Alioto T."/>
            <person name="Alioto T."/>
            <person name="Gomez Garrido J."/>
        </authorList>
    </citation>
    <scope>NUCLEOTIDE SEQUENCE</scope>
</reference>
<accession>A0A8D8KY13</accession>
<keyword evidence="1" id="KW-0472">Membrane</keyword>
<sequence>MLCEKVPSLDLSLFHSNKKKNPLRVRADTRASTLVQIAFFSGLLLQCSNTFLVTRVVCALHIVFFREEKYGELTTKALQYEDTGNLFATIGFSLLFVFFFFFFFNIFLNTFYLDASRFALRLFSIFLFYYYFGSLVTFTCFCVFVFVCLFCSFLQSFICVHFLYYCRFFFLLNICLCFAVHLTIHLSLACCSLFINSITNFRFWSSTICVFSSPTCTVLSFFLTFSLYDLRTSFPLNQMRARSKN</sequence>
<dbReference type="EMBL" id="HBUE01228750">
    <property type="protein sequence ID" value="CAG6543540.1"/>
    <property type="molecule type" value="Transcribed_RNA"/>
</dbReference>
<name>A0A8D8KY13_CULPI</name>